<evidence type="ECO:0000313" key="2">
    <source>
        <dbReference type="Proteomes" id="UP000039046"/>
    </source>
</evidence>
<protein>
    <submittedName>
        <fullName evidence="1">Uncharacterized protein</fullName>
    </submittedName>
</protein>
<sequence>MTSPPTLLPCASPVALLNRLLAQHKFPTTIVVCCSRQDFIDSLVSDARFNADASARDTLLTKTSAQVSTSRHTRTVFAPTVSHLRAALTTLCPSETVKAPPNEDDNPAKEEPLLVVYGFVDVHRESAEWSAQGASTSAAAVVEAAARNGLRAAIVEPSPGSYDEVMPLLAGTMQRDDGGWNGRCVTVRTVLARWFTEEREAPGSS</sequence>
<accession>A0A0A1TK96</accession>
<dbReference type="AlphaFoldDB" id="A0A0A1TK96"/>
<dbReference type="HOGENOM" id="CLU_071085_1_0_1"/>
<keyword evidence="2" id="KW-1185">Reference proteome</keyword>
<dbReference type="Proteomes" id="UP000039046">
    <property type="component" value="Unassembled WGS sequence"/>
</dbReference>
<gene>
    <name evidence="1" type="ORF">VHEMI06061</name>
</gene>
<reference evidence="1 2" key="1">
    <citation type="journal article" date="2015" name="Genome Announc.">
        <title>Draft Genome Sequence and Gene Annotation of the Entomopathogenic Fungus Verticillium hemipterigenum.</title>
        <authorList>
            <person name="Horn F."/>
            <person name="Habel A."/>
            <person name="Scharf D.H."/>
            <person name="Dworschak J."/>
            <person name="Brakhage A.A."/>
            <person name="Guthke R."/>
            <person name="Hertweck C."/>
            <person name="Linde J."/>
        </authorList>
    </citation>
    <scope>NUCLEOTIDE SEQUENCE [LARGE SCALE GENOMIC DNA]</scope>
</reference>
<name>A0A0A1TK96_9HYPO</name>
<evidence type="ECO:0000313" key="1">
    <source>
        <dbReference type="EMBL" id="CEJ90267.1"/>
    </source>
</evidence>
<dbReference type="OrthoDB" id="5391496at2759"/>
<organism evidence="1 2">
    <name type="scientific">[Torrubiella] hemipterigena</name>
    <dbReference type="NCBI Taxonomy" id="1531966"/>
    <lineage>
        <taxon>Eukaryota</taxon>
        <taxon>Fungi</taxon>
        <taxon>Dikarya</taxon>
        <taxon>Ascomycota</taxon>
        <taxon>Pezizomycotina</taxon>
        <taxon>Sordariomycetes</taxon>
        <taxon>Hypocreomycetidae</taxon>
        <taxon>Hypocreales</taxon>
        <taxon>Clavicipitaceae</taxon>
        <taxon>Clavicipitaceae incertae sedis</taxon>
        <taxon>'Torrubiella' clade</taxon>
    </lineage>
</organism>
<dbReference type="EMBL" id="CDHN01000003">
    <property type="protein sequence ID" value="CEJ90267.1"/>
    <property type="molecule type" value="Genomic_DNA"/>
</dbReference>
<proteinExistence type="predicted"/>